<dbReference type="RefSeq" id="WP_128489712.1">
    <property type="nucleotide sequence ID" value="NZ_JBHLXB010000022.1"/>
</dbReference>
<evidence type="ECO:0000313" key="5">
    <source>
        <dbReference type="Proteomes" id="UP000287168"/>
    </source>
</evidence>
<dbReference type="Gene3D" id="1.10.287.470">
    <property type="entry name" value="Helix hairpin bin"/>
    <property type="match status" value="1"/>
</dbReference>
<evidence type="ECO:0000256" key="2">
    <source>
        <dbReference type="SAM" id="Coils"/>
    </source>
</evidence>
<feature type="chain" id="PRO_5018789198" evidence="3">
    <location>
        <begin position="25"/>
        <end position="355"/>
    </location>
</feature>
<dbReference type="InterPro" id="IPR006143">
    <property type="entry name" value="RND_pump_MFP"/>
</dbReference>
<dbReference type="Gene3D" id="2.40.30.170">
    <property type="match status" value="1"/>
</dbReference>
<dbReference type="PANTHER" id="PTHR30469:SF38">
    <property type="entry name" value="HLYD FAMILY SECRETION PROTEIN"/>
    <property type="match status" value="1"/>
</dbReference>
<protein>
    <submittedName>
        <fullName evidence="4">Efflux RND transporter periplasmic adaptor subunit</fullName>
    </submittedName>
</protein>
<reference evidence="4 5" key="1">
    <citation type="journal article" date="2015" name="Int. J. Syst. Evol. Microbiol.">
        <title>Gemmobacter intermedius sp. nov., isolated from a white stork (Ciconia ciconia).</title>
        <authorList>
            <person name="Kampfer P."/>
            <person name="Jerzak L."/>
            <person name="Wilharm G."/>
            <person name="Golke J."/>
            <person name="Busse H.J."/>
            <person name="Glaeser S.P."/>
        </authorList>
    </citation>
    <scope>NUCLEOTIDE SEQUENCE [LARGE SCALE GENOMIC DNA]</scope>
    <source>
        <strain evidence="4 5">119/4</strain>
    </source>
</reference>
<keyword evidence="5" id="KW-1185">Reference proteome</keyword>
<organism evidence="4 5">
    <name type="scientific">Falsigemmobacter intermedius</name>
    <dbReference type="NCBI Taxonomy" id="1553448"/>
    <lineage>
        <taxon>Bacteria</taxon>
        <taxon>Pseudomonadati</taxon>
        <taxon>Pseudomonadota</taxon>
        <taxon>Alphaproteobacteria</taxon>
        <taxon>Rhodobacterales</taxon>
        <taxon>Paracoccaceae</taxon>
        <taxon>Falsigemmobacter</taxon>
    </lineage>
</organism>
<evidence type="ECO:0000256" key="1">
    <source>
        <dbReference type="ARBA" id="ARBA00009477"/>
    </source>
</evidence>
<feature type="coiled-coil region" evidence="2">
    <location>
        <begin position="95"/>
        <end position="153"/>
    </location>
</feature>
<gene>
    <name evidence="4" type="ORF">EP867_12470</name>
</gene>
<keyword evidence="2" id="KW-0175">Coiled coil</keyword>
<dbReference type="Gene3D" id="2.40.50.100">
    <property type="match status" value="1"/>
</dbReference>
<dbReference type="AlphaFoldDB" id="A0A3S3WKW7"/>
<dbReference type="NCBIfam" id="TIGR01730">
    <property type="entry name" value="RND_mfp"/>
    <property type="match status" value="1"/>
</dbReference>
<sequence>MSECRLFSAMALCAAALLPAPLQAGAPLSVTTAEVRYDETGITLELTGLITARDLVSAGFANPGQVLAVYPEAGASVAAGDLLAEQDPTQAREALRAAKAALVAADAALLREEREVSRDRELSRQGYVSQAQLDAAEEALTTARASARQAAARVDAAAKALEETRLTARVAAVVLSREAEAGQVVGAAQPVLELAGLEGRDAVFVAPADYNLTALPGTRIELTTIEPPNRSFTAEVHQVAPMIDSNTGGIRVTLRLSEEAAGQVMLNEPVEGHLPVGIGRAAGLPAGALVRGQGGPAVWVLGDDGFASLTPVRVAHYTSERVFLAEGLPEGARVVVRGAAQLFPGRALRVQDAQE</sequence>
<accession>A0A3S3WKW7</accession>
<comment type="similarity">
    <text evidence="1">Belongs to the membrane fusion protein (MFP) (TC 8.A.1) family.</text>
</comment>
<keyword evidence="3" id="KW-0732">Signal</keyword>
<evidence type="ECO:0000313" key="4">
    <source>
        <dbReference type="EMBL" id="RWY40078.1"/>
    </source>
</evidence>
<name>A0A3S3WKW7_9RHOB</name>
<proteinExistence type="inferred from homology"/>
<comment type="caution">
    <text evidence="4">The sequence shown here is derived from an EMBL/GenBank/DDBJ whole genome shotgun (WGS) entry which is preliminary data.</text>
</comment>
<dbReference type="EMBL" id="SBLC01000017">
    <property type="protein sequence ID" value="RWY40078.1"/>
    <property type="molecule type" value="Genomic_DNA"/>
</dbReference>
<evidence type="ECO:0000256" key="3">
    <source>
        <dbReference type="SAM" id="SignalP"/>
    </source>
</evidence>
<dbReference type="Gene3D" id="2.40.420.20">
    <property type="match status" value="1"/>
</dbReference>
<dbReference type="SUPFAM" id="SSF111369">
    <property type="entry name" value="HlyD-like secretion proteins"/>
    <property type="match status" value="1"/>
</dbReference>
<dbReference type="OrthoDB" id="9813967at2"/>
<dbReference type="GO" id="GO:0015562">
    <property type="term" value="F:efflux transmembrane transporter activity"/>
    <property type="evidence" value="ECO:0007669"/>
    <property type="project" value="TreeGrafter"/>
</dbReference>
<dbReference type="Proteomes" id="UP000287168">
    <property type="component" value="Unassembled WGS sequence"/>
</dbReference>
<dbReference type="GO" id="GO:1990281">
    <property type="term" value="C:efflux pump complex"/>
    <property type="evidence" value="ECO:0007669"/>
    <property type="project" value="TreeGrafter"/>
</dbReference>
<dbReference type="PANTHER" id="PTHR30469">
    <property type="entry name" value="MULTIDRUG RESISTANCE PROTEIN MDTA"/>
    <property type="match status" value="1"/>
</dbReference>
<feature type="signal peptide" evidence="3">
    <location>
        <begin position="1"/>
        <end position="24"/>
    </location>
</feature>